<proteinExistence type="predicted"/>
<evidence type="ECO:0000313" key="2">
    <source>
        <dbReference type="Proteomes" id="UP000681720"/>
    </source>
</evidence>
<sequence length="55" mass="6308">IDYSLLSLNRLPELDSAFFGRLEQMCSENQYADEWIPVFIALLEAIRDTVQVCNG</sequence>
<comment type="caution">
    <text evidence="1">The sequence shown here is derived from an EMBL/GenBank/DDBJ whole genome shotgun (WGS) entry which is preliminary data.</text>
</comment>
<gene>
    <name evidence="1" type="ORF">GIL414_LOCUS44424</name>
</gene>
<dbReference type="Proteomes" id="UP000681720">
    <property type="component" value="Unassembled WGS sequence"/>
</dbReference>
<feature type="non-terminal residue" evidence="1">
    <location>
        <position position="1"/>
    </location>
</feature>
<name>A0A8S3AIS2_9BILA</name>
<organism evidence="1 2">
    <name type="scientific">Rotaria magnacalcarata</name>
    <dbReference type="NCBI Taxonomy" id="392030"/>
    <lineage>
        <taxon>Eukaryota</taxon>
        <taxon>Metazoa</taxon>
        <taxon>Spiralia</taxon>
        <taxon>Gnathifera</taxon>
        <taxon>Rotifera</taxon>
        <taxon>Eurotatoria</taxon>
        <taxon>Bdelloidea</taxon>
        <taxon>Philodinida</taxon>
        <taxon>Philodinidae</taxon>
        <taxon>Rotaria</taxon>
    </lineage>
</organism>
<accession>A0A8S3AIS2</accession>
<evidence type="ECO:0000313" key="1">
    <source>
        <dbReference type="EMBL" id="CAF4734426.1"/>
    </source>
</evidence>
<reference evidence="1" key="1">
    <citation type="submission" date="2021-02" db="EMBL/GenBank/DDBJ databases">
        <authorList>
            <person name="Nowell W R."/>
        </authorList>
    </citation>
    <scope>NUCLEOTIDE SEQUENCE</scope>
</reference>
<dbReference type="EMBL" id="CAJOBJ010134002">
    <property type="protein sequence ID" value="CAF4734426.1"/>
    <property type="molecule type" value="Genomic_DNA"/>
</dbReference>
<dbReference type="AlphaFoldDB" id="A0A8S3AIS2"/>
<protein>
    <submittedName>
        <fullName evidence="1">Uncharacterized protein</fullName>
    </submittedName>
</protein>